<dbReference type="PANTHER" id="PTHR43791">
    <property type="entry name" value="PERMEASE-RELATED"/>
    <property type="match status" value="1"/>
</dbReference>
<feature type="transmembrane region" description="Helical" evidence="6">
    <location>
        <begin position="237"/>
        <end position="259"/>
    </location>
</feature>
<feature type="transmembrane region" description="Helical" evidence="6">
    <location>
        <begin position="103"/>
        <end position="125"/>
    </location>
</feature>
<evidence type="ECO:0000256" key="2">
    <source>
        <dbReference type="ARBA" id="ARBA00022448"/>
    </source>
</evidence>
<feature type="transmembrane region" description="Helical" evidence="6">
    <location>
        <begin position="271"/>
        <end position="291"/>
    </location>
</feature>
<organism evidence="8 9">
    <name type="scientific">Sphingomonas guangdongensis</name>
    <dbReference type="NCBI Taxonomy" id="1141890"/>
    <lineage>
        <taxon>Bacteria</taxon>
        <taxon>Pseudomonadati</taxon>
        <taxon>Pseudomonadota</taxon>
        <taxon>Alphaproteobacteria</taxon>
        <taxon>Sphingomonadales</taxon>
        <taxon>Sphingomonadaceae</taxon>
        <taxon>Sphingomonas</taxon>
    </lineage>
</organism>
<dbReference type="PANTHER" id="PTHR43791:SF36">
    <property type="entry name" value="TRANSPORTER, PUTATIVE (AFU_ORTHOLOGUE AFUA_6G08340)-RELATED"/>
    <property type="match status" value="1"/>
</dbReference>
<evidence type="ECO:0000256" key="3">
    <source>
        <dbReference type="ARBA" id="ARBA00022692"/>
    </source>
</evidence>
<dbReference type="AlphaFoldDB" id="A0A285R2D9"/>
<dbReference type="Pfam" id="PF07690">
    <property type="entry name" value="MFS_1"/>
    <property type="match status" value="1"/>
</dbReference>
<proteinExistence type="predicted"/>
<feature type="transmembrane region" description="Helical" evidence="6">
    <location>
        <begin position="392"/>
        <end position="413"/>
    </location>
</feature>
<reference evidence="8 9" key="1">
    <citation type="submission" date="2017-07" db="EMBL/GenBank/DDBJ databases">
        <authorList>
            <person name="Sun Z.S."/>
            <person name="Albrecht U."/>
            <person name="Echele G."/>
            <person name="Lee C.C."/>
        </authorList>
    </citation>
    <scope>NUCLEOTIDE SEQUENCE [LARGE SCALE GENOMIC DNA]</scope>
    <source>
        <strain evidence="8 9">CGMCC 1.12672</strain>
    </source>
</reference>
<evidence type="ECO:0000256" key="4">
    <source>
        <dbReference type="ARBA" id="ARBA00022989"/>
    </source>
</evidence>
<keyword evidence="9" id="KW-1185">Reference proteome</keyword>
<feature type="transmembrane region" description="Helical" evidence="6">
    <location>
        <begin position="137"/>
        <end position="160"/>
    </location>
</feature>
<feature type="transmembrane region" description="Helical" evidence="6">
    <location>
        <begin position="78"/>
        <end position="97"/>
    </location>
</feature>
<evidence type="ECO:0000259" key="7">
    <source>
        <dbReference type="PROSITE" id="PS50850"/>
    </source>
</evidence>
<evidence type="ECO:0000256" key="6">
    <source>
        <dbReference type="SAM" id="Phobius"/>
    </source>
</evidence>
<dbReference type="OrthoDB" id="9773957at2"/>
<dbReference type="InterPro" id="IPR036259">
    <property type="entry name" value="MFS_trans_sf"/>
</dbReference>
<dbReference type="Gene3D" id="1.20.1250.20">
    <property type="entry name" value="MFS general substrate transporter like domains"/>
    <property type="match status" value="2"/>
</dbReference>
<evidence type="ECO:0000313" key="8">
    <source>
        <dbReference type="EMBL" id="SOB88251.1"/>
    </source>
</evidence>
<evidence type="ECO:0000256" key="1">
    <source>
        <dbReference type="ARBA" id="ARBA00004141"/>
    </source>
</evidence>
<keyword evidence="5 6" id="KW-0472">Membrane</keyword>
<gene>
    <name evidence="8" type="ORF">SAMN06297144_3396</name>
</gene>
<protein>
    <submittedName>
        <fullName evidence="8">Sugar phosphate permease</fullName>
    </submittedName>
</protein>
<keyword evidence="3 6" id="KW-0812">Transmembrane</keyword>
<sequence>MDGVTYRRVTLRVVLPLAGLIVLSSIDRVNVSFAAIHMNADIGLDPKTYGFGVGLFFWTYLLMQLPSAAVLRRIGARAWIAGSVIGWGATAGAMALIQTPGHFYGLRLLLGVFESGFAPGVVWYVSQWLPQAYRARAIGLTLLAIPTSVVIGGPLCGWLLSLDWGAVASWRWMFAVEGIATVIAGIAAYFWFADRPAAAHWLPADTGLAIEAEIAAEQAAAGARIEAPLGAALGDRLLWLSGAVWFVLITGANAIIFWMPIALKSLGQTDPLLIGVLSALPWVAIGAGMFLNARHSDRTGERFAHLGYPMLLAAAALVGAALAIGSGPLALALLMLGGLGLGGAQSVFWTVPTRFFGGRNPSAIAFINLMGNVSSAFSPVVIGWIVASTGSVAVPVYGLAALLLAGALVVPAIKRVAEART</sequence>
<feature type="domain" description="Major facilitator superfamily (MFS) profile" evidence="7">
    <location>
        <begin position="13"/>
        <end position="418"/>
    </location>
</feature>
<feature type="transmembrane region" description="Helical" evidence="6">
    <location>
        <begin position="50"/>
        <end position="71"/>
    </location>
</feature>
<dbReference type="InterPro" id="IPR011701">
    <property type="entry name" value="MFS"/>
</dbReference>
<comment type="subcellular location">
    <subcellularLocation>
        <location evidence="1">Membrane</location>
        <topology evidence="1">Multi-pass membrane protein</topology>
    </subcellularLocation>
</comment>
<dbReference type="SUPFAM" id="SSF103473">
    <property type="entry name" value="MFS general substrate transporter"/>
    <property type="match status" value="1"/>
</dbReference>
<dbReference type="RefSeq" id="WP_097065026.1">
    <property type="nucleotide sequence ID" value="NZ_OBMI01000003.1"/>
</dbReference>
<evidence type="ECO:0000256" key="5">
    <source>
        <dbReference type="ARBA" id="ARBA00023136"/>
    </source>
</evidence>
<dbReference type="GO" id="GO:0016020">
    <property type="term" value="C:membrane"/>
    <property type="evidence" value="ECO:0007669"/>
    <property type="project" value="UniProtKB-SubCell"/>
</dbReference>
<feature type="transmembrane region" description="Helical" evidence="6">
    <location>
        <begin position="330"/>
        <end position="351"/>
    </location>
</feature>
<feature type="transmembrane region" description="Helical" evidence="6">
    <location>
        <begin position="172"/>
        <end position="192"/>
    </location>
</feature>
<dbReference type="GO" id="GO:0022857">
    <property type="term" value="F:transmembrane transporter activity"/>
    <property type="evidence" value="ECO:0007669"/>
    <property type="project" value="InterPro"/>
</dbReference>
<keyword evidence="4 6" id="KW-1133">Transmembrane helix</keyword>
<keyword evidence="2" id="KW-0813">Transport</keyword>
<dbReference type="Proteomes" id="UP000219494">
    <property type="component" value="Unassembled WGS sequence"/>
</dbReference>
<evidence type="ECO:0000313" key="9">
    <source>
        <dbReference type="Proteomes" id="UP000219494"/>
    </source>
</evidence>
<dbReference type="EMBL" id="OBMI01000003">
    <property type="protein sequence ID" value="SOB88251.1"/>
    <property type="molecule type" value="Genomic_DNA"/>
</dbReference>
<accession>A0A285R2D9</accession>
<feature type="transmembrane region" description="Helical" evidence="6">
    <location>
        <begin position="363"/>
        <end position="386"/>
    </location>
</feature>
<dbReference type="InterPro" id="IPR020846">
    <property type="entry name" value="MFS_dom"/>
</dbReference>
<name>A0A285R2D9_9SPHN</name>
<dbReference type="PROSITE" id="PS50850">
    <property type="entry name" value="MFS"/>
    <property type="match status" value="1"/>
</dbReference>
<feature type="transmembrane region" description="Helical" evidence="6">
    <location>
        <begin position="303"/>
        <end position="324"/>
    </location>
</feature>